<sequence length="51" mass="5744">MACMEKLLIKGKKNETNKKKSKWFVQDPDEHTENIKAGMAAGGAYGIWRSC</sequence>
<reference evidence="1 2" key="2">
    <citation type="submission" date="2007-04" db="EMBL/GenBank/DDBJ databases">
        <title>Draft genome sequence of Ruminococcus obeum (ATCC 29174).</title>
        <authorList>
            <person name="Sudarsanam P."/>
            <person name="Ley R."/>
            <person name="Guruge J."/>
            <person name="Turnbaugh P.J."/>
            <person name="Mahowald M."/>
            <person name="Liep D."/>
            <person name="Gordon J."/>
        </authorList>
    </citation>
    <scope>NUCLEOTIDE SEQUENCE [LARGE SCALE GENOMIC DNA]</scope>
    <source>
        <strain evidence="1 2">ATCC 29174</strain>
    </source>
</reference>
<evidence type="ECO:0000313" key="1">
    <source>
        <dbReference type="EMBL" id="EDM88834.1"/>
    </source>
</evidence>
<name>A5ZPN8_9FIRM</name>
<evidence type="ECO:0000313" key="2">
    <source>
        <dbReference type="Proteomes" id="UP000006002"/>
    </source>
</evidence>
<gene>
    <name evidence="1" type="ORF">RUMOBE_00955</name>
</gene>
<proteinExistence type="predicted"/>
<dbReference type="AlphaFoldDB" id="A5ZPN8"/>
<dbReference type="HOGENOM" id="CLU_3096189_0_0_9"/>
<dbReference type="EMBL" id="AAVO02000002">
    <property type="protein sequence ID" value="EDM88834.1"/>
    <property type="molecule type" value="Genomic_DNA"/>
</dbReference>
<organism evidence="1 2">
    <name type="scientific">Blautia obeum ATCC 29174</name>
    <dbReference type="NCBI Taxonomy" id="411459"/>
    <lineage>
        <taxon>Bacteria</taxon>
        <taxon>Bacillati</taxon>
        <taxon>Bacillota</taxon>
        <taxon>Clostridia</taxon>
        <taxon>Lachnospirales</taxon>
        <taxon>Lachnospiraceae</taxon>
        <taxon>Blautia</taxon>
    </lineage>
</organism>
<comment type="caution">
    <text evidence="1">The sequence shown here is derived from an EMBL/GenBank/DDBJ whole genome shotgun (WGS) entry which is preliminary data.</text>
</comment>
<accession>A5ZPN8</accession>
<protein>
    <submittedName>
        <fullName evidence="1">Uncharacterized protein</fullName>
    </submittedName>
</protein>
<dbReference type="Proteomes" id="UP000006002">
    <property type="component" value="Unassembled WGS sequence"/>
</dbReference>
<reference evidence="1 2" key="1">
    <citation type="submission" date="2007-03" db="EMBL/GenBank/DDBJ databases">
        <authorList>
            <person name="Fulton L."/>
            <person name="Clifton S."/>
            <person name="Fulton B."/>
            <person name="Xu J."/>
            <person name="Minx P."/>
            <person name="Pepin K.H."/>
            <person name="Johnson M."/>
            <person name="Thiruvilangam P."/>
            <person name="Bhonagiri V."/>
            <person name="Nash W.E."/>
            <person name="Mardis E.R."/>
            <person name="Wilson R.K."/>
        </authorList>
    </citation>
    <scope>NUCLEOTIDE SEQUENCE [LARGE SCALE GENOMIC DNA]</scope>
    <source>
        <strain evidence="1 2">ATCC 29174</strain>
    </source>
</reference>